<accession>A0ABT0PFE0</accession>
<proteinExistence type="inferred from homology"/>
<sequence length="155" mass="16475">MTVEECVPSSTLKIEAGSQVSLHFALKLANGDAVDSNFDGKPATLTVGDGNLPPGFESCLLGLQVGEHKSFEVHPENAFGQHNPSNIQQVARDSFSLDMTLEEGLLISFADPAGGELPGMIQSFDDLMVSVDFNHPLAGKTLIFEVKILSVSSSQ</sequence>
<evidence type="ECO:0000313" key="8">
    <source>
        <dbReference type="EMBL" id="MCL6269482.1"/>
    </source>
</evidence>
<evidence type="ECO:0000256" key="6">
    <source>
        <dbReference type="RuleBase" id="RU003915"/>
    </source>
</evidence>
<comment type="similarity">
    <text evidence="2 6">Belongs to the FKBP-type PPIase family.</text>
</comment>
<evidence type="ECO:0000313" key="9">
    <source>
        <dbReference type="Proteomes" id="UP001203338"/>
    </source>
</evidence>
<organism evidence="8 9">
    <name type="scientific">Parendozoicomonas callyspongiae</name>
    <dbReference type="NCBI Taxonomy" id="2942213"/>
    <lineage>
        <taxon>Bacteria</taxon>
        <taxon>Pseudomonadati</taxon>
        <taxon>Pseudomonadota</taxon>
        <taxon>Gammaproteobacteria</taxon>
        <taxon>Oceanospirillales</taxon>
        <taxon>Endozoicomonadaceae</taxon>
        <taxon>Parendozoicomonas</taxon>
    </lineage>
</organism>
<evidence type="ECO:0000256" key="2">
    <source>
        <dbReference type="ARBA" id="ARBA00006577"/>
    </source>
</evidence>
<dbReference type="RefSeq" id="WP_249698510.1">
    <property type="nucleotide sequence ID" value="NZ_JAMFLX010000006.1"/>
</dbReference>
<dbReference type="EMBL" id="JAMFLX010000006">
    <property type="protein sequence ID" value="MCL6269482.1"/>
    <property type="molecule type" value="Genomic_DNA"/>
</dbReference>
<evidence type="ECO:0000256" key="3">
    <source>
        <dbReference type="ARBA" id="ARBA00023110"/>
    </source>
</evidence>
<gene>
    <name evidence="8" type="ORF">M3P05_05950</name>
</gene>
<dbReference type="SUPFAM" id="SSF54534">
    <property type="entry name" value="FKBP-like"/>
    <property type="match status" value="1"/>
</dbReference>
<dbReference type="InterPro" id="IPR001179">
    <property type="entry name" value="PPIase_FKBP_dom"/>
</dbReference>
<protein>
    <recommendedName>
        <fullName evidence="6">Peptidyl-prolyl cis-trans isomerase</fullName>
        <ecNumber evidence="6">5.2.1.8</ecNumber>
    </recommendedName>
</protein>
<dbReference type="PANTHER" id="PTHR47861:SF4">
    <property type="entry name" value="FKBP-TYPE 16 KDA PEPTIDYL-PROLYL CIS-TRANS ISOMERASE"/>
    <property type="match status" value="1"/>
</dbReference>
<keyword evidence="9" id="KW-1185">Reference proteome</keyword>
<dbReference type="PROSITE" id="PS50059">
    <property type="entry name" value="FKBP_PPIASE"/>
    <property type="match status" value="1"/>
</dbReference>
<name>A0ABT0PFE0_9GAMM</name>
<dbReference type="PANTHER" id="PTHR47861">
    <property type="entry name" value="FKBP-TYPE PEPTIDYL-PROLYL CIS-TRANS ISOMERASE SLYD"/>
    <property type="match status" value="1"/>
</dbReference>
<keyword evidence="3 5" id="KW-0697">Rotamase</keyword>
<evidence type="ECO:0000256" key="1">
    <source>
        <dbReference type="ARBA" id="ARBA00000971"/>
    </source>
</evidence>
<dbReference type="InterPro" id="IPR048261">
    <property type="entry name" value="SlpA/SlyD-like_ins_sf"/>
</dbReference>
<evidence type="ECO:0000259" key="7">
    <source>
        <dbReference type="PROSITE" id="PS50059"/>
    </source>
</evidence>
<dbReference type="InterPro" id="IPR046357">
    <property type="entry name" value="PPIase_dom_sf"/>
</dbReference>
<dbReference type="Pfam" id="PF00254">
    <property type="entry name" value="FKBP_C"/>
    <property type="match status" value="1"/>
</dbReference>
<dbReference type="Gene3D" id="3.10.50.40">
    <property type="match status" value="1"/>
</dbReference>
<evidence type="ECO:0000256" key="5">
    <source>
        <dbReference type="PROSITE-ProRule" id="PRU00277"/>
    </source>
</evidence>
<comment type="catalytic activity">
    <reaction evidence="1 5 6">
        <text>[protein]-peptidylproline (omega=180) = [protein]-peptidylproline (omega=0)</text>
        <dbReference type="Rhea" id="RHEA:16237"/>
        <dbReference type="Rhea" id="RHEA-COMP:10747"/>
        <dbReference type="Rhea" id="RHEA-COMP:10748"/>
        <dbReference type="ChEBI" id="CHEBI:83833"/>
        <dbReference type="ChEBI" id="CHEBI:83834"/>
        <dbReference type="EC" id="5.2.1.8"/>
    </reaction>
</comment>
<feature type="domain" description="PPIase FKBP-type" evidence="7">
    <location>
        <begin position="17"/>
        <end position="103"/>
    </location>
</feature>
<comment type="caution">
    <text evidence="8">The sequence shown here is derived from an EMBL/GenBank/DDBJ whole genome shotgun (WGS) entry which is preliminary data.</text>
</comment>
<dbReference type="GO" id="GO:0016853">
    <property type="term" value="F:isomerase activity"/>
    <property type="evidence" value="ECO:0007669"/>
    <property type="project" value="UniProtKB-KW"/>
</dbReference>
<keyword evidence="4 5" id="KW-0413">Isomerase</keyword>
<reference evidence="8 9" key="1">
    <citation type="submission" date="2022-05" db="EMBL/GenBank/DDBJ databases">
        <authorList>
            <person name="Park J.-S."/>
        </authorList>
    </citation>
    <scope>NUCLEOTIDE SEQUENCE [LARGE SCALE GENOMIC DNA]</scope>
    <source>
        <strain evidence="8 9">2012CJ34-2</strain>
    </source>
</reference>
<dbReference type="Gene3D" id="2.40.10.330">
    <property type="match status" value="1"/>
</dbReference>
<evidence type="ECO:0000256" key="4">
    <source>
        <dbReference type="ARBA" id="ARBA00023235"/>
    </source>
</evidence>
<dbReference type="Proteomes" id="UP001203338">
    <property type="component" value="Unassembled WGS sequence"/>
</dbReference>
<dbReference type="EC" id="5.2.1.8" evidence="6"/>